<dbReference type="EMBL" id="JAWDIQ010000001">
    <property type="protein sequence ID" value="MDY0408500.1"/>
    <property type="molecule type" value="Genomic_DNA"/>
</dbReference>
<dbReference type="NCBIfam" id="TIGR00426">
    <property type="entry name" value="competence protein ComEA helix-hairpin-helix repeat region"/>
    <property type="match status" value="1"/>
</dbReference>
<sequence length="209" mass="23322">MIVLDFFKRYAFFILLGFFLIIFLFLTNDKHIQNELTPVVSEATESSLEKDADNTSEEEPQEGISDIVVIDIKGYVKKPGVYEIQADARVHDVIQLAGGFLKEADQSVINLAQKVHDEMVIFVPSEADEAQNITVPAIGNASQQSQKVRINHATKEEIETLNGIGPSKAQAIIDFREENGLFKNVDDLLQVPGIGEKTLENLREQIQIP</sequence>
<dbReference type="Pfam" id="PF10531">
    <property type="entry name" value="SLBB"/>
    <property type="match status" value="1"/>
</dbReference>
<dbReference type="InterPro" id="IPR010994">
    <property type="entry name" value="RuvA_2-like"/>
</dbReference>
<dbReference type="Proteomes" id="UP001275315">
    <property type="component" value="Unassembled WGS sequence"/>
</dbReference>
<keyword evidence="1" id="KW-0812">Transmembrane</keyword>
<feature type="domain" description="Helix-hairpin-helix DNA-binding motif class 1" evidence="2">
    <location>
        <begin position="156"/>
        <end position="175"/>
    </location>
</feature>
<feature type="transmembrane region" description="Helical" evidence="1">
    <location>
        <begin position="6"/>
        <end position="26"/>
    </location>
</feature>
<dbReference type="InterPro" id="IPR003583">
    <property type="entry name" value="Hlx-hairpin-Hlx_DNA-bd_motif"/>
</dbReference>
<dbReference type="SMART" id="SM00278">
    <property type="entry name" value="HhH1"/>
    <property type="match status" value="2"/>
</dbReference>
<evidence type="ECO:0000313" key="3">
    <source>
        <dbReference type="EMBL" id="MDY0408500.1"/>
    </source>
</evidence>
<evidence type="ECO:0000313" key="4">
    <source>
        <dbReference type="Proteomes" id="UP001275315"/>
    </source>
</evidence>
<dbReference type="RefSeq" id="WP_320379228.1">
    <property type="nucleotide sequence ID" value="NZ_JAWDIQ010000001.1"/>
</dbReference>
<protein>
    <submittedName>
        <fullName evidence="3">Helix-hairpin-helix domain-containing protein</fullName>
    </submittedName>
</protein>
<keyword evidence="1" id="KW-1133">Transmembrane helix</keyword>
<evidence type="ECO:0000259" key="2">
    <source>
        <dbReference type="SMART" id="SM00278"/>
    </source>
</evidence>
<dbReference type="PANTHER" id="PTHR21180">
    <property type="entry name" value="ENDONUCLEASE/EXONUCLEASE/PHOSPHATASE FAMILY DOMAIN-CONTAINING PROTEIN 1"/>
    <property type="match status" value="1"/>
</dbReference>
<dbReference type="PANTHER" id="PTHR21180:SF32">
    <property type="entry name" value="ENDONUCLEASE_EXONUCLEASE_PHOSPHATASE FAMILY DOMAIN-CONTAINING PROTEIN 1"/>
    <property type="match status" value="1"/>
</dbReference>
<evidence type="ECO:0000256" key="1">
    <source>
        <dbReference type="SAM" id="Phobius"/>
    </source>
</evidence>
<dbReference type="InterPro" id="IPR019554">
    <property type="entry name" value="Soluble_ligand-bd"/>
</dbReference>
<proteinExistence type="predicted"/>
<organism evidence="3 4">
    <name type="scientific">Paracerasibacillus soli</name>
    <dbReference type="NCBI Taxonomy" id="480284"/>
    <lineage>
        <taxon>Bacteria</taxon>
        <taxon>Bacillati</taxon>
        <taxon>Bacillota</taxon>
        <taxon>Bacilli</taxon>
        <taxon>Bacillales</taxon>
        <taxon>Bacillaceae</taxon>
        <taxon>Paracerasibacillus</taxon>
    </lineage>
</organism>
<accession>A0ABU5CQK5</accession>
<keyword evidence="1" id="KW-0472">Membrane</keyword>
<name>A0ABU5CQK5_9BACI</name>
<dbReference type="Gene3D" id="1.10.150.310">
    <property type="entry name" value="Tex RuvX-like domain-like"/>
    <property type="match status" value="1"/>
</dbReference>
<reference evidence="3 4" key="1">
    <citation type="submission" date="2023-10" db="EMBL/GenBank/DDBJ databases">
        <title>Virgibacillus soli CC-YMP-6 genome.</title>
        <authorList>
            <person name="Miliotis G."/>
            <person name="Sengupta P."/>
            <person name="Hameed A."/>
            <person name="Chuvochina M."/>
            <person name="Mcdonagh F."/>
            <person name="Simpson A.C."/>
            <person name="Singh N.K."/>
            <person name="Rekha P.D."/>
            <person name="Raman K."/>
            <person name="Hugenholtz P."/>
            <person name="Venkateswaran K."/>
        </authorList>
    </citation>
    <scope>NUCLEOTIDE SEQUENCE [LARGE SCALE GENOMIC DNA]</scope>
    <source>
        <strain evidence="3 4">CC-YMP-6</strain>
    </source>
</reference>
<dbReference type="Gene3D" id="3.10.560.10">
    <property type="entry name" value="Outer membrane lipoprotein wza domain like"/>
    <property type="match status" value="1"/>
</dbReference>
<feature type="domain" description="Helix-hairpin-helix DNA-binding motif class 1" evidence="2">
    <location>
        <begin position="186"/>
        <end position="205"/>
    </location>
</feature>
<dbReference type="Pfam" id="PF12836">
    <property type="entry name" value="HHH_3"/>
    <property type="match status" value="1"/>
</dbReference>
<keyword evidence="4" id="KW-1185">Reference proteome</keyword>
<gene>
    <name evidence="3" type="ORF">RWD45_07950</name>
</gene>
<dbReference type="SUPFAM" id="SSF47781">
    <property type="entry name" value="RuvA domain 2-like"/>
    <property type="match status" value="1"/>
</dbReference>
<dbReference type="InterPro" id="IPR004509">
    <property type="entry name" value="Competence_ComEA_HhH"/>
</dbReference>
<dbReference type="InterPro" id="IPR051675">
    <property type="entry name" value="Endo/Exo/Phosphatase_dom_1"/>
</dbReference>
<comment type="caution">
    <text evidence="3">The sequence shown here is derived from an EMBL/GenBank/DDBJ whole genome shotgun (WGS) entry which is preliminary data.</text>
</comment>